<gene>
    <name evidence="2" type="ORF">AV654_17745</name>
</gene>
<dbReference type="AlphaFoldDB" id="A0A165R6V3"/>
<evidence type="ECO:0000259" key="1">
    <source>
        <dbReference type="Pfam" id="PF23961"/>
    </source>
</evidence>
<feature type="domain" description="Phage neck terminator protein gp12-like" evidence="1">
    <location>
        <begin position="8"/>
        <end position="177"/>
    </location>
</feature>
<comment type="caution">
    <text evidence="2">The sequence shown here is derived from an EMBL/GenBank/DDBJ whole genome shotgun (WGS) entry which is preliminary data.</text>
</comment>
<organism evidence="2 3">
    <name type="scientific">Paenibacillus elgii</name>
    <dbReference type="NCBI Taxonomy" id="189691"/>
    <lineage>
        <taxon>Bacteria</taxon>
        <taxon>Bacillati</taxon>
        <taxon>Bacillota</taxon>
        <taxon>Bacilli</taxon>
        <taxon>Bacillales</taxon>
        <taxon>Paenibacillaceae</taxon>
        <taxon>Paenibacillus</taxon>
    </lineage>
</organism>
<accession>A0A165R6V3</accession>
<protein>
    <recommendedName>
        <fullName evidence="1">Phage neck terminator protein gp12-like domain-containing protein</fullName>
    </recommendedName>
</protein>
<proteinExistence type="predicted"/>
<keyword evidence="3" id="KW-1185">Reference proteome</keyword>
<evidence type="ECO:0000313" key="3">
    <source>
        <dbReference type="Proteomes" id="UP000076563"/>
    </source>
</evidence>
<dbReference type="OrthoDB" id="2658408at2"/>
<reference evidence="3" key="1">
    <citation type="submission" date="2016-01" db="EMBL/GenBank/DDBJ databases">
        <title>Draft genome of Chromobacterium sp. F49.</title>
        <authorList>
            <person name="Hong K.W."/>
        </authorList>
    </citation>
    <scope>NUCLEOTIDE SEQUENCE [LARGE SCALE GENOMIC DNA]</scope>
    <source>
        <strain evidence="3">M63</strain>
    </source>
</reference>
<sequence>MDKVNSINQIEDFFQSFTVRALGLDPRAKQNQDRVRIGWPAKGAPAWKQGANVAFLLIDYADDQYTRQIDVTYSGGANKDNADRTVSYTRVLRVNWVFYGPNSFGDADTVRAGLFLPQTAMDLAAVNMALITDVAMPIRAPELFAGQWWDRSSFQARFNEKVIRQSEVPYLQSANVQILKE</sequence>
<dbReference type="EMBL" id="LQRA01000052">
    <property type="protein sequence ID" value="KZE79312.1"/>
    <property type="molecule type" value="Genomic_DNA"/>
</dbReference>
<evidence type="ECO:0000313" key="2">
    <source>
        <dbReference type="EMBL" id="KZE79312.1"/>
    </source>
</evidence>
<dbReference type="InterPro" id="IPR057087">
    <property type="entry name" value="Gp12-like"/>
</dbReference>
<dbReference type="RefSeq" id="WP_063181991.1">
    <property type="nucleotide sequence ID" value="NZ_LQRA01000052.1"/>
</dbReference>
<dbReference type="Pfam" id="PF23961">
    <property type="entry name" value="Phage_tail_terminator_9"/>
    <property type="match status" value="1"/>
</dbReference>
<name>A0A165R6V3_9BACL</name>
<dbReference type="Proteomes" id="UP000076563">
    <property type="component" value="Unassembled WGS sequence"/>
</dbReference>